<accession>A0A0B5I8U4</accession>
<dbReference type="EMBL" id="CP010408">
    <property type="protein sequence ID" value="AJF70445.1"/>
    <property type="molecule type" value="Genomic_DNA"/>
</dbReference>
<dbReference type="Proteomes" id="UP000031774">
    <property type="component" value="Plasmid pSVL1"/>
</dbReference>
<sequence>MGLFGPSKKFSQMLTPEQQYFASGTHQHTEEDTRRQSEARTSRYRRQQQQETERAETETRRQQVTRAGTLRRRGRTVILEGGWQFATDKLPKGDLGGMSFQGDRLGDLTVKDLHALAENHGPNCRCGLG</sequence>
<feature type="compositionally biased region" description="Basic and acidic residues" evidence="1">
    <location>
        <begin position="27"/>
        <end position="41"/>
    </location>
</feature>
<organism evidence="2 3">
    <name type="scientific">Streptomyces vietnamensis</name>
    <dbReference type="NCBI Taxonomy" id="362257"/>
    <lineage>
        <taxon>Bacteria</taxon>
        <taxon>Bacillati</taxon>
        <taxon>Actinomycetota</taxon>
        <taxon>Actinomycetes</taxon>
        <taxon>Kitasatosporales</taxon>
        <taxon>Streptomycetaceae</taxon>
        <taxon>Streptomyces</taxon>
    </lineage>
</organism>
<keyword evidence="2" id="KW-0614">Plasmid</keyword>
<geneLocation type="plasmid" evidence="2 3">
    <name>pSVL1</name>
</geneLocation>
<reference evidence="2 3" key="1">
    <citation type="submission" date="2014-12" db="EMBL/GenBank/DDBJ databases">
        <title>Complete genome sequence of Streptomyces vietnamensis strain GIMV4.0001, a genetic manipulable producer of the benzoisochromanequinone antibiotic granaticin.</title>
        <authorList>
            <person name="Deng M.R."/>
            <person name="Guo J."/>
            <person name="Ma L.Y."/>
            <person name="Feng G.D."/>
            <person name="Mo C.Y."/>
            <person name="Zhu H.H."/>
        </authorList>
    </citation>
    <scope>NUCLEOTIDE SEQUENCE [LARGE SCALE GENOMIC DNA]</scope>
    <source>
        <strain evidence="3">GIMV4.0001</strain>
        <plasmid evidence="2 3">pSVL1</plasmid>
    </source>
</reference>
<evidence type="ECO:0000256" key="1">
    <source>
        <dbReference type="SAM" id="MobiDB-lite"/>
    </source>
</evidence>
<dbReference type="RefSeq" id="WP_041134914.1">
    <property type="nucleotide sequence ID" value="NZ_CP010408.1"/>
</dbReference>
<keyword evidence="3" id="KW-1185">Reference proteome</keyword>
<name>A0A0B5I8U4_9ACTN</name>
<feature type="compositionally biased region" description="Polar residues" evidence="1">
    <location>
        <begin position="9"/>
        <end position="26"/>
    </location>
</feature>
<dbReference type="AlphaFoldDB" id="A0A0B5I8U4"/>
<gene>
    <name evidence="2" type="ORF">SVTN_40475</name>
</gene>
<feature type="compositionally biased region" description="Basic and acidic residues" evidence="1">
    <location>
        <begin position="51"/>
        <end position="61"/>
    </location>
</feature>
<evidence type="ECO:0000313" key="3">
    <source>
        <dbReference type="Proteomes" id="UP000031774"/>
    </source>
</evidence>
<dbReference type="KEGG" id="svt:SVTN_40475"/>
<evidence type="ECO:0000313" key="2">
    <source>
        <dbReference type="EMBL" id="AJF70445.1"/>
    </source>
</evidence>
<proteinExistence type="predicted"/>
<dbReference type="HOGENOM" id="CLU_1947712_0_0_11"/>
<protein>
    <submittedName>
        <fullName evidence="2">Uncharacterized protein</fullName>
    </submittedName>
</protein>
<feature type="region of interest" description="Disordered" evidence="1">
    <location>
        <begin position="1"/>
        <end position="69"/>
    </location>
</feature>